<reference evidence="2 3" key="2">
    <citation type="submission" date="2019-09" db="EMBL/GenBank/DDBJ databases">
        <authorList>
            <person name="Jin C."/>
        </authorList>
    </citation>
    <scope>NUCLEOTIDE SEQUENCE [LARGE SCALE GENOMIC DNA]</scope>
    <source>
        <strain evidence="2 3">BN130099</strain>
    </source>
</reference>
<dbReference type="GO" id="GO:0046872">
    <property type="term" value="F:metal ion binding"/>
    <property type="evidence" value="ECO:0007669"/>
    <property type="project" value="InterPro"/>
</dbReference>
<proteinExistence type="predicted"/>
<dbReference type="InterPro" id="IPR024344">
    <property type="entry name" value="MDMPI_metal-binding"/>
</dbReference>
<feature type="domain" description="Mycothiol-dependent maleylpyruvate isomerase metal-binding" evidence="1">
    <location>
        <begin position="18"/>
        <end position="98"/>
    </location>
</feature>
<dbReference type="InterPro" id="IPR034660">
    <property type="entry name" value="DinB/YfiT-like"/>
</dbReference>
<dbReference type="EMBL" id="VUJV01000003">
    <property type="protein sequence ID" value="KAA1418806.1"/>
    <property type="molecule type" value="Genomic_DNA"/>
</dbReference>
<gene>
    <name evidence="2" type="ORF">F0U44_09970</name>
</gene>
<sequence length="182" mass="19329">MASSSGLTGSTDAVRVLAHALDQAGDVLDHVHAGILERPTPCSDWDVAALAGHLVQAPANFLAMMRGEQPDFSAVAEIDEGWGGVFRVHADDLIHAWHELSEEPPVPAEWQVAELAVHAWDLAVALDFPLDRLDPEVAQLGHGFMQASLTPDRRGDVFAPEVEAPADGGVYGALAAFAGRQL</sequence>
<dbReference type="Proteomes" id="UP000325003">
    <property type="component" value="Unassembled WGS sequence"/>
</dbReference>
<comment type="caution">
    <text evidence="2">The sequence shown here is derived from an EMBL/GenBank/DDBJ whole genome shotgun (WGS) entry which is preliminary data.</text>
</comment>
<name>A0A5B1LEC9_9ACTN</name>
<dbReference type="SUPFAM" id="SSF109854">
    <property type="entry name" value="DinB/YfiT-like putative metalloenzymes"/>
    <property type="match status" value="1"/>
</dbReference>
<evidence type="ECO:0000313" key="3">
    <source>
        <dbReference type="Proteomes" id="UP000325003"/>
    </source>
</evidence>
<accession>A0A5B1LEC9</accession>
<dbReference type="RefSeq" id="WP_149728146.1">
    <property type="nucleotide sequence ID" value="NZ_VUJV01000003.1"/>
</dbReference>
<organism evidence="2 3">
    <name type="scientific">Nocardioides humilatus</name>
    <dbReference type="NCBI Taxonomy" id="2607660"/>
    <lineage>
        <taxon>Bacteria</taxon>
        <taxon>Bacillati</taxon>
        <taxon>Actinomycetota</taxon>
        <taxon>Actinomycetes</taxon>
        <taxon>Propionibacteriales</taxon>
        <taxon>Nocardioidaceae</taxon>
        <taxon>Nocardioides</taxon>
    </lineage>
</organism>
<reference evidence="2 3" key="1">
    <citation type="submission" date="2019-09" db="EMBL/GenBank/DDBJ databases">
        <title>Nocardioides panacisoli sp. nov., isolated from the soil of a ginseng field.</title>
        <authorList>
            <person name="Cho C."/>
        </authorList>
    </citation>
    <scope>NUCLEOTIDE SEQUENCE [LARGE SCALE GENOMIC DNA]</scope>
    <source>
        <strain evidence="2 3">BN130099</strain>
    </source>
</reference>
<evidence type="ECO:0000259" key="1">
    <source>
        <dbReference type="Pfam" id="PF11716"/>
    </source>
</evidence>
<dbReference type="Pfam" id="PF11716">
    <property type="entry name" value="MDMPI_N"/>
    <property type="match status" value="1"/>
</dbReference>
<dbReference type="AlphaFoldDB" id="A0A5B1LEC9"/>
<evidence type="ECO:0000313" key="2">
    <source>
        <dbReference type="EMBL" id="KAA1418806.1"/>
    </source>
</evidence>
<protein>
    <submittedName>
        <fullName evidence="2">TIGR03086 family protein</fullName>
    </submittedName>
</protein>
<keyword evidence="3" id="KW-1185">Reference proteome</keyword>